<keyword evidence="6 7" id="KW-0862">Zinc</keyword>
<name>A0AAC8UC56_HAEDC</name>
<proteinExistence type="inferred from homology"/>
<organism evidence="9 10">
    <name type="scientific">Haemophilus ducreyi</name>
    <dbReference type="NCBI Taxonomy" id="730"/>
    <lineage>
        <taxon>Bacteria</taxon>
        <taxon>Pseudomonadati</taxon>
        <taxon>Pseudomonadota</taxon>
        <taxon>Gammaproteobacteria</taxon>
        <taxon>Pasteurellales</taxon>
        <taxon>Pasteurellaceae</taxon>
        <taxon>Haemophilus</taxon>
    </lineage>
</organism>
<evidence type="ECO:0000256" key="4">
    <source>
        <dbReference type="ARBA" id="ARBA00022490"/>
    </source>
</evidence>
<accession>A0AAC8UC56</accession>
<reference evidence="9 10" key="1">
    <citation type="journal article" date="2015" name="PLoS Negl. Trop. Dis.">
        <title>Haemophilus ducreyi Cutaneous Ulcer Strains Are Nearly Identical to Class I Genital Ulcer Strains.</title>
        <authorList>
            <person name="Gangaiah D."/>
            <person name="Webb K.M."/>
            <person name="Humphreys T.L."/>
            <person name="Fortney K.R."/>
            <person name="Toh E."/>
            <person name="Tai A."/>
            <person name="Katz S.S."/>
            <person name="Pillay A."/>
            <person name="Chen C.Y."/>
            <person name="Roberts S.A."/>
            <person name="Munson R.S.Jr."/>
            <person name="Spinola S.M."/>
        </authorList>
    </citation>
    <scope>NUCLEOTIDE SEQUENCE [LARGE SCALE GENOMIC DNA]</scope>
    <source>
        <strain evidence="10">CLU2</strain>
    </source>
</reference>
<dbReference type="SMR" id="A0AAC8UC56"/>
<dbReference type="Pfam" id="PF10263">
    <property type="entry name" value="SprT-like"/>
    <property type="match status" value="1"/>
</dbReference>
<feature type="active site" evidence="7">
    <location>
        <position position="68"/>
    </location>
</feature>
<evidence type="ECO:0000313" key="9">
    <source>
        <dbReference type="EMBL" id="AKO32254.1"/>
    </source>
</evidence>
<evidence type="ECO:0000256" key="6">
    <source>
        <dbReference type="ARBA" id="ARBA00022833"/>
    </source>
</evidence>
<evidence type="ECO:0000256" key="5">
    <source>
        <dbReference type="ARBA" id="ARBA00022723"/>
    </source>
</evidence>
<evidence type="ECO:0000313" key="10">
    <source>
        <dbReference type="Proteomes" id="UP000060132"/>
    </source>
</evidence>
<dbReference type="RefSeq" id="WP_010944811.1">
    <property type="nucleotide sequence ID" value="NZ_CP011218.1"/>
</dbReference>
<evidence type="ECO:0000259" key="8">
    <source>
        <dbReference type="SMART" id="SM00731"/>
    </source>
</evidence>
<dbReference type="SMART" id="SM00731">
    <property type="entry name" value="SprT"/>
    <property type="match status" value="1"/>
</dbReference>
<keyword evidence="4 7" id="KW-0963">Cytoplasm</keyword>
<comment type="cofactor">
    <cofactor evidence="7">
        <name>Zn(2+)</name>
        <dbReference type="ChEBI" id="CHEBI:29105"/>
    </cofactor>
    <text evidence="7">Binds 1 zinc ion.</text>
</comment>
<dbReference type="PANTHER" id="PTHR38773">
    <property type="entry name" value="PROTEIN SPRT"/>
    <property type="match status" value="1"/>
</dbReference>
<dbReference type="PANTHER" id="PTHR38773:SF1">
    <property type="entry name" value="PROTEIN SPRT"/>
    <property type="match status" value="1"/>
</dbReference>
<dbReference type="GO" id="GO:0005737">
    <property type="term" value="C:cytoplasm"/>
    <property type="evidence" value="ECO:0007669"/>
    <property type="project" value="UniProtKB-SubCell"/>
</dbReference>
<dbReference type="InterPro" id="IPR006640">
    <property type="entry name" value="SprT-like_domain"/>
</dbReference>
<evidence type="ECO:0000256" key="3">
    <source>
        <dbReference type="ARBA" id="ARBA00020082"/>
    </source>
</evidence>
<feature type="domain" description="SprT-like" evidence="8">
    <location>
        <begin position="5"/>
        <end position="154"/>
    </location>
</feature>
<feature type="binding site" evidence="7">
    <location>
        <position position="67"/>
    </location>
    <ligand>
        <name>Zn(2+)</name>
        <dbReference type="ChEBI" id="CHEBI:29105"/>
    </ligand>
</feature>
<dbReference type="InterPro" id="IPR023483">
    <property type="entry name" value="Uncharacterised_SprT"/>
</dbReference>
<dbReference type="Proteomes" id="UP000060132">
    <property type="component" value="Chromosome"/>
</dbReference>
<evidence type="ECO:0000256" key="7">
    <source>
        <dbReference type="HAMAP-Rule" id="MF_00746"/>
    </source>
</evidence>
<dbReference type="NCBIfam" id="NF003421">
    <property type="entry name" value="PRK04860.1"/>
    <property type="match status" value="1"/>
</dbReference>
<evidence type="ECO:0000256" key="1">
    <source>
        <dbReference type="ARBA" id="ARBA00004496"/>
    </source>
</evidence>
<dbReference type="GO" id="GO:0006950">
    <property type="term" value="P:response to stress"/>
    <property type="evidence" value="ECO:0007669"/>
    <property type="project" value="UniProtKB-ARBA"/>
</dbReference>
<dbReference type="Pfam" id="PF17283">
    <property type="entry name" value="Zn_ribbon_SprT"/>
    <property type="match status" value="1"/>
</dbReference>
<dbReference type="GO" id="GO:0008270">
    <property type="term" value="F:zinc ion binding"/>
    <property type="evidence" value="ECO:0007669"/>
    <property type="project" value="UniProtKB-UniRule"/>
</dbReference>
<gene>
    <name evidence="7" type="primary">sprT</name>
    <name evidence="9" type="ORF">RZ57_03440</name>
</gene>
<comment type="similarity">
    <text evidence="2 7">Belongs to the SprT family.</text>
</comment>
<keyword evidence="5 7" id="KW-0479">Metal-binding</keyword>
<dbReference type="EMBL" id="CP011219">
    <property type="protein sequence ID" value="AKO32254.1"/>
    <property type="molecule type" value="Genomic_DNA"/>
</dbReference>
<dbReference type="Gene3D" id="3.30.2010.10">
    <property type="entry name" value="Metalloproteases ('zincins'), catalytic domain"/>
    <property type="match status" value="1"/>
</dbReference>
<dbReference type="AlphaFoldDB" id="A0AAC8UC56"/>
<dbReference type="HAMAP" id="MF_00746">
    <property type="entry name" value="SprT"/>
    <property type="match status" value="1"/>
</dbReference>
<feature type="binding site" evidence="7">
    <location>
        <position position="71"/>
    </location>
    <ligand>
        <name>Zn(2+)</name>
        <dbReference type="ChEBI" id="CHEBI:29105"/>
    </ligand>
</feature>
<evidence type="ECO:0000256" key="2">
    <source>
        <dbReference type="ARBA" id="ARBA00006591"/>
    </source>
</evidence>
<comment type="subcellular location">
    <subcellularLocation>
        <location evidence="1 7">Cytoplasm</location>
    </subcellularLocation>
</comment>
<dbReference type="OMA" id="QPHGEEW"/>
<sequence length="166" mass="19199">MQVQRAITRNLAKANGYFNKTFKPPTVNYTVRGLKAGVAYLQQNQIRFNPILLQENGQAFIQQVIPHELAHILVFQQFGHVLPHGKEWQMMMEQVLGTSAEVYHTFNTQNVAGQQFAYICACQTHLLSIRLHNAILKNKRQYICKQCKQVLYYKDVLANYSNNTKK</sequence>
<dbReference type="InterPro" id="IPR035240">
    <property type="entry name" value="SprT_Zn_ribbon"/>
</dbReference>
<protein>
    <recommendedName>
        <fullName evidence="3 7">Protein SprT</fullName>
    </recommendedName>
</protein>